<dbReference type="InterPro" id="IPR047057">
    <property type="entry name" value="MerR_fam"/>
</dbReference>
<evidence type="ECO:0000256" key="1">
    <source>
        <dbReference type="ARBA" id="ARBA00023015"/>
    </source>
</evidence>
<evidence type="ECO:0000259" key="4">
    <source>
        <dbReference type="PROSITE" id="PS50937"/>
    </source>
</evidence>
<sequence>MKISELSKKTGVSIRSLRYYEQKRLLHPTRLKNGYREYDESDIEKVKTVQS</sequence>
<keyword evidence="2" id="KW-0238">DNA-binding</keyword>
<dbReference type="SMART" id="SM00422">
    <property type="entry name" value="HTH_MERR"/>
    <property type="match status" value="1"/>
</dbReference>
<dbReference type="KEGG" id="bha:BH3457"/>
<accession>Q9K7A9</accession>
<reference evidence="5 6" key="1">
    <citation type="journal article" date="2000" name="Nucleic Acids Res.">
        <title>Complete genome sequence of the alkaliphilic bacterium Bacillus halodurans and genomic sequence comparison with Bacillus subtilis.</title>
        <authorList>
            <person name="Takami H."/>
            <person name="Nakasone K."/>
            <person name="Takaki Y."/>
            <person name="Maeno G."/>
            <person name="Sasaki R."/>
            <person name="Masui N."/>
            <person name="Fuji F."/>
            <person name="Hirama C."/>
            <person name="Nakamura Y."/>
            <person name="Ogasawara N."/>
            <person name="Kuhara S."/>
            <person name="Horikoshi K."/>
        </authorList>
    </citation>
    <scope>NUCLEOTIDE SEQUENCE [LARGE SCALE GENOMIC DNA]</scope>
    <source>
        <strain evidence="6">ATCC BAA-125 / DSM 18197 / FERM 7344 / JCM 9153 / C-125</strain>
    </source>
</reference>
<dbReference type="InterPro" id="IPR000551">
    <property type="entry name" value="MerR-type_HTH_dom"/>
</dbReference>
<protein>
    <submittedName>
        <fullName evidence="5">Transcriptional regulator</fullName>
    </submittedName>
</protein>
<evidence type="ECO:0000256" key="3">
    <source>
        <dbReference type="ARBA" id="ARBA00023163"/>
    </source>
</evidence>
<dbReference type="InterPro" id="IPR009061">
    <property type="entry name" value="DNA-bd_dom_put_sf"/>
</dbReference>
<dbReference type="HOGENOM" id="CLU_060077_10_5_9"/>
<dbReference type="Gene3D" id="1.10.1660.10">
    <property type="match status" value="1"/>
</dbReference>
<dbReference type="AlphaFoldDB" id="Q9K7A9"/>
<dbReference type="GO" id="GO:0003700">
    <property type="term" value="F:DNA-binding transcription factor activity"/>
    <property type="evidence" value="ECO:0007669"/>
    <property type="project" value="InterPro"/>
</dbReference>
<dbReference type="RefSeq" id="WP_010899593.1">
    <property type="nucleotide sequence ID" value="NC_002570.2"/>
</dbReference>
<organism evidence="5 6">
    <name type="scientific">Halalkalibacterium halodurans (strain ATCC BAA-125 / DSM 18197 / FERM 7344 / JCM 9153 / C-125)</name>
    <name type="common">Bacillus halodurans</name>
    <dbReference type="NCBI Taxonomy" id="272558"/>
    <lineage>
        <taxon>Bacteria</taxon>
        <taxon>Bacillati</taxon>
        <taxon>Bacillota</taxon>
        <taxon>Bacilli</taxon>
        <taxon>Bacillales</taxon>
        <taxon>Bacillaceae</taxon>
        <taxon>Halalkalibacterium (ex Joshi et al. 2022)</taxon>
    </lineage>
</organism>
<dbReference type="GeneID" id="87598991"/>
<keyword evidence="1" id="KW-0805">Transcription regulation</keyword>
<feature type="domain" description="HTH merR-type" evidence="4">
    <location>
        <begin position="1"/>
        <end position="51"/>
    </location>
</feature>
<dbReference type="Proteomes" id="UP000001258">
    <property type="component" value="Chromosome"/>
</dbReference>
<evidence type="ECO:0000256" key="2">
    <source>
        <dbReference type="ARBA" id="ARBA00023125"/>
    </source>
</evidence>
<keyword evidence="3" id="KW-0804">Transcription</keyword>
<dbReference type="SUPFAM" id="SSF46955">
    <property type="entry name" value="Putative DNA-binding domain"/>
    <property type="match status" value="1"/>
</dbReference>
<name>Q9K7A9_HALH5</name>
<dbReference type="Pfam" id="PF13411">
    <property type="entry name" value="MerR_1"/>
    <property type="match status" value="1"/>
</dbReference>
<dbReference type="PROSITE" id="PS50937">
    <property type="entry name" value="HTH_MERR_2"/>
    <property type="match status" value="1"/>
</dbReference>
<evidence type="ECO:0000313" key="6">
    <source>
        <dbReference type="Proteomes" id="UP000001258"/>
    </source>
</evidence>
<dbReference type="eggNOG" id="COG0789">
    <property type="taxonomic scope" value="Bacteria"/>
</dbReference>
<dbReference type="STRING" id="272558.gene:10729370"/>
<dbReference type="GO" id="GO:0003677">
    <property type="term" value="F:DNA binding"/>
    <property type="evidence" value="ECO:0007669"/>
    <property type="project" value="UniProtKB-KW"/>
</dbReference>
<dbReference type="PIR" id="A84082">
    <property type="entry name" value="A84082"/>
</dbReference>
<dbReference type="EMBL" id="BA000004">
    <property type="protein sequence ID" value="BAB07176.1"/>
    <property type="molecule type" value="Genomic_DNA"/>
</dbReference>
<keyword evidence="6" id="KW-1185">Reference proteome</keyword>
<dbReference type="OrthoDB" id="9806513at2"/>
<dbReference type="PRINTS" id="PR00040">
    <property type="entry name" value="HTHMERR"/>
</dbReference>
<dbReference type="PANTHER" id="PTHR30204">
    <property type="entry name" value="REDOX-CYCLING DRUG-SENSING TRANSCRIPTIONAL ACTIVATOR SOXR"/>
    <property type="match status" value="1"/>
</dbReference>
<gene>
    <name evidence="5" type="ordered locus">BH3457</name>
</gene>
<evidence type="ECO:0000313" key="5">
    <source>
        <dbReference type="EMBL" id="BAB07176.1"/>
    </source>
</evidence>
<dbReference type="PANTHER" id="PTHR30204:SF94">
    <property type="entry name" value="HEAVY METAL-DEPENDENT TRANSCRIPTIONAL REGULATOR HI_0293-RELATED"/>
    <property type="match status" value="1"/>
</dbReference>
<proteinExistence type="predicted"/>